<feature type="region of interest" description="Disordered" evidence="5">
    <location>
        <begin position="1"/>
        <end position="68"/>
    </location>
</feature>
<dbReference type="GO" id="GO:0000184">
    <property type="term" value="P:nuclear-transcribed mRNA catabolic process, nonsense-mediated decay"/>
    <property type="evidence" value="ECO:0007669"/>
    <property type="project" value="UniProtKB-KW"/>
</dbReference>
<reference evidence="7" key="1">
    <citation type="submission" date="2024-01" db="EMBL/GenBank/DDBJ databases">
        <authorList>
            <person name="Webb A."/>
        </authorList>
    </citation>
    <scope>NUCLEOTIDE SEQUENCE</scope>
    <source>
        <strain evidence="7">Pm1</strain>
    </source>
</reference>
<organism evidence="7 8">
    <name type="scientific">Peronospora matthiolae</name>
    <dbReference type="NCBI Taxonomy" id="2874970"/>
    <lineage>
        <taxon>Eukaryota</taxon>
        <taxon>Sar</taxon>
        <taxon>Stramenopiles</taxon>
        <taxon>Oomycota</taxon>
        <taxon>Peronosporomycetes</taxon>
        <taxon>Peronosporales</taxon>
        <taxon>Peronosporaceae</taxon>
        <taxon>Peronospora</taxon>
    </lineage>
</organism>
<feature type="compositionally biased region" description="Basic and acidic residues" evidence="5">
    <location>
        <begin position="257"/>
        <end position="292"/>
    </location>
</feature>
<dbReference type="PANTHER" id="PTHR13112:SF0">
    <property type="entry name" value="FI21285P1"/>
    <property type="match status" value="1"/>
</dbReference>
<dbReference type="Proteomes" id="UP001162060">
    <property type="component" value="Unassembled WGS sequence"/>
</dbReference>
<evidence type="ECO:0000256" key="3">
    <source>
        <dbReference type="ARBA" id="ARBA00023161"/>
    </source>
</evidence>
<comment type="subcellular location">
    <subcellularLocation>
        <location evidence="1">Nucleus</location>
    </subcellularLocation>
</comment>
<dbReference type="GO" id="GO:0005730">
    <property type="term" value="C:nucleolus"/>
    <property type="evidence" value="ECO:0007669"/>
    <property type="project" value="TreeGrafter"/>
</dbReference>
<keyword evidence="3" id="KW-0866">Nonsense-mediated mRNA decay</keyword>
<dbReference type="GO" id="GO:0003729">
    <property type="term" value="F:mRNA binding"/>
    <property type="evidence" value="ECO:0007669"/>
    <property type="project" value="TreeGrafter"/>
</dbReference>
<dbReference type="InterPro" id="IPR039722">
    <property type="entry name" value="Upf3"/>
</dbReference>
<proteinExistence type="inferred from homology"/>
<feature type="compositionally biased region" description="Polar residues" evidence="5">
    <location>
        <begin position="346"/>
        <end position="361"/>
    </location>
</feature>
<dbReference type="GO" id="GO:0045727">
    <property type="term" value="P:positive regulation of translation"/>
    <property type="evidence" value="ECO:0007669"/>
    <property type="project" value="TreeGrafter"/>
</dbReference>
<dbReference type="InterPro" id="IPR012677">
    <property type="entry name" value="Nucleotide-bd_a/b_plait_sf"/>
</dbReference>
<dbReference type="EMBL" id="CAKLBY020000053">
    <property type="protein sequence ID" value="CAK7921084.1"/>
    <property type="molecule type" value="Genomic_DNA"/>
</dbReference>
<gene>
    <name evidence="7" type="ORF">PM001_LOCUS6979</name>
</gene>
<dbReference type="InterPro" id="IPR005120">
    <property type="entry name" value="UPF3_dom"/>
</dbReference>
<feature type="compositionally biased region" description="Basic residues" evidence="5">
    <location>
        <begin position="371"/>
        <end position="385"/>
    </location>
</feature>
<evidence type="ECO:0000313" key="7">
    <source>
        <dbReference type="EMBL" id="CAK7921084.1"/>
    </source>
</evidence>
<keyword evidence="4" id="KW-0539">Nucleus</keyword>
<evidence type="ECO:0000256" key="2">
    <source>
        <dbReference type="ARBA" id="ARBA00005991"/>
    </source>
</evidence>
<evidence type="ECO:0000256" key="5">
    <source>
        <dbReference type="SAM" id="MobiDB-lite"/>
    </source>
</evidence>
<evidence type="ECO:0000256" key="4">
    <source>
        <dbReference type="ARBA" id="ARBA00023242"/>
    </source>
</evidence>
<name>A0AAV1TH55_9STRA</name>
<feature type="compositionally biased region" description="Basic residues" evidence="5">
    <location>
        <begin position="304"/>
        <end position="316"/>
    </location>
</feature>
<dbReference type="Pfam" id="PF03467">
    <property type="entry name" value="Smg4_UPF3"/>
    <property type="match status" value="1"/>
</dbReference>
<protein>
    <recommendedName>
        <fullName evidence="6">UPF3 domain-containing protein</fullName>
    </recommendedName>
</protein>
<evidence type="ECO:0000256" key="1">
    <source>
        <dbReference type="ARBA" id="ARBA00004123"/>
    </source>
</evidence>
<feature type="compositionally biased region" description="Basic residues" evidence="5">
    <location>
        <begin position="405"/>
        <end position="414"/>
    </location>
</feature>
<feature type="region of interest" description="Disordered" evidence="5">
    <location>
        <begin position="243"/>
        <end position="442"/>
    </location>
</feature>
<evidence type="ECO:0000313" key="8">
    <source>
        <dbReference type="Proteomes" id="UP001162060"/>
    </source>
</evidence>
<comment type="similarity">
    <text evidence="2">Belongs to the RENT3 family.</text>
</comment>
<dbReference type="SUPFAM" id="SSF54928">
    <property type="entry name" value="RNA-binding domain, RBD"/>
    <property type="match status" value="1"/>
</dbReference>
<comment type="caution">
    <text evidence="7">The sequence shown here is derived from an EMBL/GenBank/DDBJ whole genome shotgun (WGS) entry which is preliminary data.</text>
</comment>
<accession>A0AAV1TH55</accession>
<dbReference type="Gene3D" id="3.30.70.330">
    <property type="match status" value="1"/>
</dbReference>
<sequence length="442" mass="47995">MSPPLPPRRSSSKGRGRGGRGPDRRLLVSSDNAKKHERSSSSNGHKRSGRGGPFPTAPMASSVSSVAPYTRPTRAVTTVLKKLVVRNIPPTATEPEVQQFLRAHGVDLEFVWLFVPGRTRSNNRASTPGRLYLDMKKEPEKAAKIIAALHGQTFERDVKEKDVGVKSLDVEFAPFQRIAREKQRSDAKNGTIDRDPDYVAFLEELSRPKDKLPSAEAVVDMAEGETVEKPVAALVKYLNERKVHSRDKGKGKPGSKALEKNERRQKGKKEVIRKKSTEDKLKPLKDRQKKSSGDAASVQDSKTRKQRGKASPKKGPAKQEPLTAEPGMLRIMAPKSGTATGDPASTPATTASGRAPSTNALTEHGTEKRAPRSGKKNGGRGRSNLKKSTDGTSSAAAGEGPNGKPHSRLKAKVGGKKEQSNKGERKKKVFAPKDSTTQGWLH</sequence>
<dbReference type="AlphaFoldDB" id="A0AAV1TH55"/>
<evidence type="ECO:0000259" key="6">
    <source>
        <dbReference type="Pfam" id="PF03467"/>
    </source>
</evidence>
<dbReference type="PANTHER" id="PTHR13112">
    <property type="entry name" value="UPF3 REGULATOR OF NONSENSE TRANSCRIPTS-LIKE PROTEIN"/>
    <property type="match status" value="1"/>
</dbReference>
<feature type="domain" description="UPF3" evidence="6">
    <location>
        <begin position="81"/>
        <end position="242"/>
    </location>
</feature>
<dbReference type="InterPro" id="IPR035979">
    <property type="entry name" value="RBD_domain_sf"/>
</dbReference>
<dbReference type="GO" id="GO:0005737">
    <property type="term" value="C:cytoplasm"/>
    <property type="evidence" value="ECO:0007669"/>
    <property type="project" value="TreeGrafter"/>
</dbReference>